<evidence type="ECO:0000313" key="2">
    <source>
        <dbReference type="Proteomes" id="UP001253458"/>
    </source>
</evidence>
<dbReference type="RefSeq" id="WP_015014690.1">
    <property type="nucleotide sequence ID" value="NZ_JAVDTL010000004.1"/>
</dbReference>
<proteinExistence type="predicted"/>
<accession>A0AAJ2F1Y9</accession>
<dbReference type="EMBL" id="JAVDTL010000004">
    <property type="protein sequence ID" value="MDR6767792.1"/>
    <property type="molecule type" value="Genomic_DNA"/>
</dbReference>
<comment type="caution">
    <text evidence="1">The sequence shown here is derived from an EMBL/GenBank/DDBJ whole genome shotgun (WGS) entry which is preliminary data.</text>
</comment>
<evidence type="ECO:0000313" key="1">
    <source>
        <dbReference type="EMBL" id="MDR6767792.1"/>
    </source>
</evidence>
<dbReference type="Proteomes" id="UP001253458">
    <property type="component" value="Unassembled WGS sequence"/>
</dbReference>
<sequence length="125" mass="14282">MTTRFRISANRFSLIHYPKFWGSIALLAVLAGCSSPRDNALDEFSRWYDGARAQAQAGAMSWSELYKQSFDRLTALPPSLQQDTRLENTVLLLSVARKLESNEISPQQFAMERDDIETQLQARLR</sequence>
<protein>
    <submittedName>
        <fullName evidence="1">Uncharacterized protein</fullName>
    </submittedName>
</protein>
<gene>
    <name evidence="1" type="ORF">J2W88_003073</name>
</gene>
<name>A0AAJ2F1Y9_ACIDE</name>
<organism evidence="1 2">
    <name type="scientific">Acidovorax delafieldii</name>
    <name type="common">Pseudomonas delafieldii</name>
    <dbReference type="NCBI Taxonomy" id="47920"/>
    <lineage>
        <taxon>Bacteria</taxon>
        <taxon>Pseudomonadati</taxon>
        <taxon>Pseudomonadota</taxon>
        <taxon>Betaproteobacteria</taxon>
        <taxon>Burkholderiales</taxon>
        <taxon>Comamonadaceae</taxon>
        <taxon>Acidovorax</taxon>
    </lineage>
</organism>
<dbReference type="AlphaFoldDB" id="A0AAJ2F1Y9"/>
<dbReference type="PROSITE" id="PS51257">
    <property type="entry name" value="PROKAR_LIPOPROTEIN"/>
    <property type="match status" value="1"/>
</dbReference>
<reference evidence="1" key="1">
    <citation type="submission" date="2023-07" db="EMBL/GenBank/DDBJ databases">
        <title>Sorghum-associated microbial communities from plants grown in Nebraska, USA.</title>
        <authorList>
            <person name="Schachtman D."/>
        </authorList>
    </citation>
    <scope>NUCLEOTIDE SEQUENCE</scope>
    <source>
        <strain evidence="1">BE69</strain>
    </source>
</reference>